<organism evidence="1 2">
    <name type="scientific">Irpex rosettiformis</name>
    <dbReference type="NCBI Taxonomy" id="378272"/>
    <lineage>
        <taxon>Eukaryota</taxon>
        <taxon>Fungi</taxon>
        <taxon>Dikarya</taxon>
        <taxon>Basidiomycota</taxon>
        <taxon>Agaricomycotina</taxon>
        <taxon>Agaricomycetes</taxon>
        <taxon>Polyporales</taxon>
        <taxon>Irpicaceae</taxon>
        <taxon>Irpex</taxon>
    </lineage>
</organism>
<dbReference type="EMBL" id="MU274904">
    <property type="protein sequence ID" value="KAI0092009.1"/>
    <property type="molecule type" value="Genomic_DNA"/>
</dbReference>
<reference evidence="1" key="1">
    <citation type="journal article" date="2021" name="Environ. Microbiol.">
        <title>Gene family expansions and transcriptome signatures uncover fungal adaptations to wood decay.</title>
        <authorList>
            <person name="Hage H."/>
            <person name="Miyauchi S."/>
            <person name="Viragh M."/>
            <person name="Drula E."/>
            <person name="Min B."/>
            <person name="Chaduli D."/>
            <person name="Navarro D."/>
            <person name="Favel A."/>
            <person name="Norest M."/>
            <person name="Lesage-Meessen L."/>
            <person name="Balint B."/>
            <person name="Merenyi Z."/>
            <person name="de Eugenio L."/>
            <person name="Morin E."/>
            <person name="Martinez A.T."/>
            <person name="Baldrian P."/>
            <person name="Stursova M."/>
            <person name="Martinez M.J."/>
            <person name="Novotny C."/>
            <person name="Magnuson J.K."/>
            <person name="Spatafora J.W."/>
            <person name="Maurice S."/>
            <person name="Pangilinan J."/>
            <person name="Andreopoulos W."/>
            <person name="LaButti K."/>
            <person name="Hundley H."/>
            <person name="Na H."/>
            <person name="Kuo A."/>
            <person name="Barry K."/>
            <person name="Lipzen A."/>
            <person name="Henrissat B."/>
            <person name="Riley R."/>
            <person name="Ahrendt S."/>
            <person name="Nagy L.G."/>
            <person name="Grigoriev I.V."/>
            <person name="Martin F."/>
            <person name="Rosso M.N."/>
        </authorList>
    </citation>
    <scope>NUCLEOTIDE SEQUENCE</scope>
    <source>
        <strain evidence="1">CBS 384.51</strain>
    </source>
</reference>
<evidence type="ECO:0000313" key="2">
    <source>
        <dbReference type="Proteomes" id="UP001055072"/>
    </source>
</evidence>
<proteinExistence type="predicted"/>
<sequence>MSLKIDIHHHIFAPFFMEAKLDSAKKVGWRTPAENLPWSLSNSLAIMDHLSIGAAILSYPAGIPEKMGQRSVSKPGSQGGDGDDWDEIAKERGRDAVRKMNVYAKELCESEEAQGRFGWFSCLPDLRDVEGSLREIQYALDTLRADGVSLSSSYGEGSDGVYLGESRFDAIWEELNNRSAVVFIHGTQTPSSKPYPHECLGLPVTEVPSETFKAAAHLVVTGTKRRYPKVNIILAHFGGNVGALIPRVAALSAHMGSVLTAEEIIEDLCSFYLDSALSAHESTLRHVEGLVGRGRMLFGTDYPGQSGLISVHVPRHN</sequence>
<evidence type="ECO:0000313" key="1">
    <source>
        <dbReference type="EMBL" id="KAI0092009.1"/>
    </source>
</evidence>
<name>A0ACB8UCR2_9APHY</name>
<gene>
    <name evidence="1" type="ORF">BDY19DRAFT_574059</name>
</gene>
<accession>A0ACB8UCR2</accession>
<dbReference type="Proteomes" id="UP001055072">
    <property type="component" value="Unassembled WGS sequence"/>
</dbReference>
<protein>
    <submittedName>
        <fullName evidence="1">Uncharacterized protein</fullName>
    </submittedName>
</protein>
<keyword evidence="2" id="KW-1185">Reference proteome</keyword>
<comment type="caution">
    <text evidence="1">The sequence shown here is derived from an EMBL/GenBank/DDBJ whole genome shotgun (WGS) entry which is preliminary data.</text>
</comment>